<keyword evidence="3 5" id="KW-0378">Hydrolase</keyword>
<reference evidence="7" key="1">
    <citation type="submission" date="2022-11" db="UniProtKB">
        <authorList>
            <consortium name="WormBaseParasite"/>
        </authorList>
    </citation>
    <scope>IDENTIFICATION</scope>
</reference>
<comment type="subunit">
    <text evidence="5">Binds to RNA polymerase II (RNAPII).</text>
</comment>
<evidence type="ECO:0000313" key="7">
    <source>
        <dbReference type="WBParaSite" id="scf7180000424073.g12204"/>
    </source>
</evidence>
<dbReference type="GO" id="GO:0003924">
    <property type="term" value="F:GTPase activity"/>
    <property type="evidence" value="ECO:0007669"/>
    <property type="project" value="TreeGrafter"/>
</dbReference>
<evidence type="ECO:0000256" key="2">
    <source>
        <dbReference type="ARBA" id="ARBA00022741"/>
    </source>
</evidence>
<dbReference type="GO" id="GO:0005737">
    <property type="term" value="C:cytoplasm"/>
    <property type="evidence" value="ECO:0007669"/>
    <property type="project" value="TreeGrafter"/>
</dbReference>
<keyword evidence="4 5" id="KW-0342">GTP-binding</keyword>
<sequence>MTNKFYGQLVIGAPGAGKTTYCNALQQIFKAIKRPFILVNLDPANENIPFETHVDINELICVGDVMEKFNLGPNGALLYCMQTLAANLDWFNTLQWQICAVCLNDSTHINDPGKFISVILSSLMAMINLEITQINVLSKVDLLSTKDLPFSLDYFEELPNLKYLVDLLDVREDHPALSIYKNLNKQLCQLIEDYGLIGFVLLNINEKESVLNLIKMADDANGFTIASSNCEDFRNLVLKS</sequence>
<dbReference type="Gene3D" id="3.40.50.300">
    <property type="entry name" value="P-loop containing nucleotide triphosphate hydrolases"/>
    <property type="match status" value="2"/>
</dbReference>
<evidence type="ECO:0000256" key="5">
    <source>
        <dbReference type="RuleBase" id="RU365059"/>
    </source>
</evidence>
<evidence type="ECO:0000256" key="4">
    <source>
        <dbReference type="ARBA" id="ARBA00023134"/>
    </source>
</evidence>
<evidence type="ECO:0000256" key="3">
    <source>
        <dbReference type="ARBA" id="ARBA00022801"/>
    </source>
</evidence>
<proteinExistence type="inferred from homology"/>
<organism evidence="6 7">
    <name type="scientific">Meloidogyne floridensis</name>
    <dbReference type="NCBI Taxonomy" id="298350"/>
    <lineage>
        <taxon>Eukaryota</taxon>
        <taxon>Metazoa</taxon>
        <taxon>Ecdysozoa</taxon>
        <taxon>Nematoda</taxon>
        <taxon>Chromadorea</taxon>
        <taxon>Rhabditida</taxon>
        <taxon>Tylenchina</taxon>
        <taxon>Tylenchomorpha</taxon>
        <taxon>Tylenchoidea</taxon>
        <taxon>Meloidogynidae</taxon>
        <taxon>Meloidogyninae</taxon>
        <taxon>Meloidogyne</taxon>
    </lineage>
</organism>
<accession>A0A915PBT3</accession>
<dbReference type="GO" id="GO:0005525">
    <property type="term" value="F:GTP binding"/>
    <property type="evidence" value="ECO:0007669"/>
    <property type="project" value="UniProtKB-KW"/>
</dbReference>
<keyword evidence="6" id="KW-1185">Reference proteome</keyword>
<dbReference type="InterPro" id="IPR004130">
    <property type="entry name" value="Gpn"/>
</dbReference>
<evidence type="ECO:0000313" key="6">
    <source>
        <dbReference type="Proteomes" id="UP000887560"/>
    </source>
</evidence>
<dbReference type="InterPro" id="IPR027417">
    <property type="entry name" value="P-loop_NTPase"/>
</dbReference>
<dbReference type="WBParaSite" id="scf7180000424073.g12204">
    <property type="protein sequence ID" value="scf7180000424073.g12204"/>
    <property type="gene ID" value="scf7180000424073.g12204"/>
</dbReference>
<comment type="function">
    <text evidence="5">Small GTPase required for proper localization of RNA polymerase II and III (RNAPII and RNAPIII). May act at an RNAP assembly step prior to nuclear import.</text>
</comment>
<dbReference type="AlphaFoldDB" id="A0A915PBT3"/>
<name>A0A915PBT3_9BILA</name>
<dbReference type="PANTHER" id="PTHR21231">
    <property type="entry name" value="XPA-BINDING PROTEIN 1-RELATED"/>
    <property type="match status" value="1"/>
</dbReference>
<dbReference type="PANTHER" id="PTHR21231:SF3">
    <property type="entry name" value="GPN-LOOP GTPASE 2"/>
    <property type="match status" value="1"/>
</dbReference>
<protein>
    <recommendedName>
        <fullName evidence="5">GPN-loop GTPase 2</fullName>
    </recommendedName>
</protein>
<dbReference type="Pfam" id="PF03029">
    <property type="entry name" value="ATP_bind_1"/>
    <property type="match status" value="2"/>
</dbReference>
<dbReference type="SUPFAM" id="SSF52540">
    <property type="entry name" value="P-loop containing nucleoside triphosphate hydrolases"/>
    <property type="match status" value="1"/>
</dbReference>
<comment type="similarity">
    <text evidence="1 5">Belongs to the GPN-loop GTPase family.</text>
</comment>
<evidence type="ECO:0000256" key="1">
    <source>
        <dbReference type="ARBA" id="ARBA00005290"/>
    </source>
</evidence>
<dbReference type="Proteomes" id="UP000887560">
    <property type="component" value="Unplaced"/>
</dbReference>
<keyword evidence="2 5" id="KW-0547">Nucleotide-binding</keyword>